<dbReference type="Proteomes" id="UP000039865">
    <property type="component" value="Unassembled WGS sequence"/>
</dbReference>
<dbReference type="InParanoid" id="A0A078AP92"/>
<gene>
    <name evidence="4" type="primary">Contig4466.g4762</name>
    <name evidence="4" type="ORF">STYLEM_12176</name>
</gene>
<evidence type="ECO:0000256" key="2">
    <source>
        <dbReference type="ARBA" id="ARBA00022741"/>
    </source>
</evidence>
<dbReference type="InterPro" id="IPR036223">
    <property type="entry name" value="CAP_C_sf"/>
</dbReference>
<dbReference type="PANTHER" id="PTHR15440:SF0">
    <property type="entry name" value="PROTEIN XRP2"/>
    <property type="match status" value="1"/>
</dbReference>
<dbReference type="GO" id="GO:0005929">
    <property type="term" value="C:cilium"/>
    <property type="evidence" value="ECO:0007669"/>
    <property type="project" value="TreeGrafter"/>
</dbReference>
<name>A0A078AP92_STYLE</name>
<dbReference type="GO" id="GO:0006892">
    <property type="term" value="P:post-Golgi vesicle-mediated transport"/>
    <property type="evidence" value="ECO:0007669"/>
    <property type="project" value="TreeGrafter"/>
</dbReference>
<dbReference type="InterPro" id="IPR039093">
    <property type="entry name" value="XRP2"/>
</dbReference>
<dbReference type="Gene3D" id="2.160.20.70">
    <property type="match status" value="1"/>
</dbReference>
<dbReference type="InterPro" id="IPR006599">
    <property type="entry name" value="CARP_motif"/>
</dbReference>
<protein>
    <submittedName>
        <fullName evidence="4">Protein xrp2</fullName>
    </submittedName>
</protein>
<dbReference type="AlphaFoldDB" id="A0A078AP92"/>
<proteinExistence type="inferred from homology"/>
<dbReference type="PANTHER" id="PTHR15440">
    <property type="entry name" value="XRP2 PROTEIN"/>
    <property type="match status" value="1"/>
</dbReference>
<comment type="similarity">
    <text evidence="1">Belongs to the TBCC family.</text>
</comment>
<evidence type="ECO:0000313" key="5">
    <source>
        <dbReference type="Proteomes" id="UP000039865"/>
    </source>
</evidence>
<dbReference type="Pfam" id="PF07986">
    <property type="entry name" value="TBCC"/>
    <property type="match status" value="1"/>
</dbReference>
<dbReference type="EMBL" id="CCKQ01011562">
    <property type="protein sequence ID" value="CDW83137.1"/>
    <property type="molecule type" value="Genomic_DNA"/>
</dbReference>
<dbReference type="InterPro" id="IPR017901">
    <property type="entry name" value="C-CAP_CF_C-like"/>
</dbReference>
<organism evidence="4 5">
    <name type="scientific">Stylonychia lemnae</name>
    <name type="common">Ciliate</name>
    <dbReference type="NCBI Taxonomy" id="5949"/>
    <lineage>
        <taxon>Eukaryota</taxon>
        <taxon>Sar</taxon>
        <taxon>Alveolata</taxon>
        <taxon>Ciliophora</taxon>
        <taxon>Intramacronucleata</taxon>
        <taxon>Spirotrichea</taxon>
        <taxon>Stichotrichia</taxon>
        <taxon>Sporadotrichida</taxon>
        <taxon>Oxytrichidae</taxon>
        <taxon>Stylonychinae</taxon>
        <taxon>Stylonychia</taxon>
    </lineage>
</organism>
<dbReference type="InterPro" id="IPR012945">
    <property type="entry name" value="Tubulin-bd_cofactor_C_dom"/>
</dbReference>
<dbReference type="InterPro" id="IPR016098">
    <property type="entry name" value="CAP/MinC_C"/>
</dbReference>
<dbReference type="GO" id="GO:1990075">
    <property type="term" value="C:periciliary membrane compartment"/>
    <property type="evidence" value="ECO:0007669"/>
    <property type="project" value="TreeGrafter"/>
</dbReference>
<evidence type="ECO:0000256" key="1">
    <source>
        <dbReference type="ARBA" id="ARBA00008848"/>
    </source>
</evidence>
<accession>A0A078AP92</accession>
<dbReference type="SUPFAM" id="SSF69340">
    <property type="entry name" value="C-terminal domain of adenylylcyclase associated protein"/>
    <property type="match status" value="1"/>
</dbReference>
<evidence type="ECO:0000313" key="4">
    <source>
        <dbReference type="EMBL" id="CDW83137.1"/>
    </source>
</evidence>
<dbReference type="GO" id="GO:0005096">
    <property type="term" value="F:GTPase activator activity"/>
    <property type="evidence" value="ECO:0007669"/>
    <property type="project" value="InterPro"/>
</dbReference>
<dbReference type="GO" id="GO:0000166">
    <property type="term" value="F:nucleotide binding"/>
    <property type="evidence" value="ECO:0007669"/>
    <property type="project" value="UniProtKB-KW"/>
</dbReference>
<keyword evidence="2" id="KW-0547">Nucleotide-binding</keyword>
<keyword evidence="5" id="KW-1185">Reference proteome</keyword>
<sequence>MRQGSMAQAKQSAATNINKAHTVVEQQIKQQQLAGVQQQQRKLTIAERKELQKKFMFQSKTDRFLYKLPGEINGQQFKVDNCSECNIYIHDYHDSVYVDDCNNCVIVFGPCRGSQFIRNCNNCKIISSCQQLRLRDCHNLEIMIYTQTEVKIRQSLQIQIQPIIESSSKITFMCHQYYYPEMLEQMTQANLSIWNNKWNQIFDFTPDKTGQKLNYKIDYSQNSYFASTLEQMNQILQSVEQIKNKPVIFLKDKIDLNFDNSDTVPTVPFTYVQEINPIISSMFILIYGETVDQINYPAVYDVYVDIQTHIIDSLPSNIWFQETRKTTITPDQQAELASVAGNSGKVQSSKPMEVVGIQIGSSLDKAKFQQLCVQPIATQILAQLQRTQLQFVFNFDLASSKKLANLLFKTYNIENKGHDIKGNK</sequence>
<evidence type="ECO:0000259" key="3">
    <source>
        <dbReference type="PROSITE" id="PS51329"/>
    </source>
</evidence>
<dbReference type="PROSITE" id="PS51329">
    <property type="entry name" value="C_CAP_COFACTOR_C"/>
    <property type="match status" value="1"/>
</dbReference>
<reference evidence="4 5" key="1">
    <citation type="submission" date="2014-06" db="EMBL/GenBank/DDBJ databases">
        <authorList>
            <person name="Swart Estienne"/>
        </authorList>
    </citation>
    <scope>NUCLEOTIDE SEQUENCE [LARGE SCALE GENOMIC DNA]</scope>
    <source>
        <strain evidence="4 5">130c</strain>
    </source>
</reference>
<dbReference type="SMART" id="SM00673">
    <property type="entry name" value="CARP"/>
    <property type="match status" value="2"/>
</dbReference>
<dbReference type="OrthoDB" id="194775at2759"/>
<feature type="domain" description="C-CAP/cofactor C-like" evidence="3">
    <location>
        <begin position="30"/>
        <end position="206"/>
    </location>
</feature>